<dbReference type="RefSeq" id="XP_004390971.1">
    <property type="nucleotide sequence ID" value="XM_004390914.2"/>
</dbReference>
<sequence length="312" mass="35430">MEMINGTAVQEFILEGFPAVQHLGKVLFLVHLRAYLGSITGNMVIITFTWADHPLETPMFVLLSYFSFCKCFFITTVVPKLLSIFLLGRQTIPFIACVIQAFSFLYLGSTIAFFRGVMFVDWYLATCNPLHYSTITNLRVCVLCWVLCYTLSFIFIIGLAMKVSQLSFCGPNVIPHFFCDIGLLTHLSCSNTHSFETYVFFIAIFVILISLLIAIITYSHIVVTIVHLPSTMEQQKAFCTCSFYHMILSLMYSSCVFIYLKPKQTNRLDSNREAALVNTVVTPLLNPVIYTLRNKQVHQALKGTLSRVKLQK</sequence>
<evidence type="ECO:0000313" key="14">
    <source>
        <dbReference type="RefSeq" id="XP_004390971.1"/>
    </source>
</evidence>
<keyword evidence="7" id="KW-0297">G-protein coupled receptor</keyword>
<dbReference type="PROSITE" id="PS50262">
    <property type="entry name" value="G_PROTEIN_RECEP_F1_2"/>
    <property type="match status" value="1"/>
</dbReference>
<feature type="transmembrane region" description="Helical" evidence="11">
    <location>
        <begin position="32"/>
        <end position="51"/>
    </location>
</feature>
<keyword evidence="8 11" id="KW-0472">Membrane</keyword>
<evidence type="ECO:0000259" key="12">
    <source>
        <dbReference type="PROSITE" id="PS50262"/>
    </source>
</evidence>
<dbReference type="PRINTS" id="PR00245">
    <property type="entry name" value="OLFACTORYR"/>
</dbReference>
<dbReference type="PANTHER" id="PTHR26454:SF31">
    <property type="entry name" value="OLFACTORY RECEPTOR 214"/>
    <property type="match status" value="1"/>
</dbReference>
<dbReference type="InterPro" id="IPR000725">
    <property type="entry name" value="Olfact_rcpt"/>
</dbReference>
<protein>
    <submittedName>
        <fullName evidence="14">Olfactory receptor 6C75-like</fullName>
    </submittedName>
</protein>
<dbReference type="InterPro" id="IPR047132">
    <property type="entry name" value="Olfact_rcpt_6C-like"/>
</dbReference>
<dbReference type="PANTHER" id="PTHR26454">
    <property type="entry name" value="OLFACTORY RECEPTOR"/>
    <property type="match status" value="1"/>
</dbReference>
<keyword evidence="6 11" id="KW-1133">Transmembrane helix</keyword>
<accession>A0A2Y9ECR1</accession>
<evidence type="ECO:0000256" key="6">
    <source>
        <dbReference type="ARBA" id="ARBA00022989"/>
    </source>
</evidence>
<evidence type="ECO:0000256" key="4">
    <source>
        <dbReference type="ARBA" id="ARBA00022692"/>
    </source>
</evidence>
<feature type="transmembrane region" description="Helical" evidence="11">
    <location>
        <begin position="94"/>
        <end position="117"/>
    </location>
</feature>
<name>A0A2Y9ECR1_TRIMA</name>
<organism evidence="13 14">
    <name type="scientific">Trichechus manatus latirostris</name>
    <name type="common">Florida manatee</name>
    <dbReference type="NCBI Taxonomy" id="127582"/>
    <lineage>
        <taxon>Eukaryota</taxon>
        <taxon>Metazoa</taxon>
        <taxon>Chordata</taxon>
        <taxon>Craniata</taxon>
        <taxon>Vertebrata</taxon>
        <taxon>Euteleostomi</taxon>
        <taxon>Mammalia</taxon>
        <taxon>Eutheria</taxon>
        <taxon>Afrotheria</taxon>
        <taxon>Sirenia</taxon>
        <taxon>Trichechidae</taxon>
        <taxon>Trichechus</taxon>
    </lineage>
</organism>
<keyword evidence="5" id="KW-0552">Olfaction</keyword>
<dbReference type="STRING" id="127582.A0A2Y9ECR1"/>
<evidence type="ECO:0000256" key="1">
    <source>
        <dbReference type="ARBA" id="ARBA00004651"/>
    </source>
</evidence>
<reference evidence="14" key="1">
    <citation type="submission" date="2025-08" db="UniProtKB">
        <authorList>
            <consortium name="RefSeq"/>
        </authorList>
    </citation>
    <scope>IDENTIFICATION</scope>
</reference>
<dbReference type="InterPro" id="IPR017452">
    <property type="entry name" value="GPCR_Rhodpsn_7TM"/>
</dbReference>
<feature type="transmembrane region" description="Helical" evidence="11">
    <location>
        <begin position="137"/>
        <end position="160"/>
    </location>
</feature>
<keyword evidence="4 11" id="KW-0812">Transmembrane</keyword>
<dbReference type="Gene3D" id="1.20.1070.10">
    <property type="entry name" value="Rhodopsin 7-helix transmembrane proteins"/>
    <property type="match status" value="1"/>
</dbReference>
<evidence type="ECO:0000256" key="5">
    <source>
        <dbReference type="ARBA" id="ARBA00022725"/>
    </source>
</evidence>
<feature type="domain" description="G-protein coupled receptors family 1 profile" evidence="12">
    <location>
        <begin position="41"/>
        <end position="290"/>
    </location>
</feature>
<evidence type="ECO:0000256" key="2">
    <source>
        <dbReference type="ARBA" id="ARBA00022475"/>
    </source>
</evidence>
<dbReference type="SUPFAM" id="SSF81321">
    <property type="entry name" value="Family A G protein-coupled receptor-like"/>
    <property type="match status" value="1"/>
</dbReference>
<dbReference type="GO" id="GO:0004984">
    <property type="term" value="F:olfactory receptor activity"/>
    <property type="evidence" value="ECO:0007669"/>
    <property type="project" value="InterPro"/>
</dbReference>
<keyword evidence="2" id="KW-1003">Cell membrane</keyword>
<evidence type="ECO:0000256" key="10">
    <source>
        <dbReference type="ARBA" id="ARBA00023224"/>
    </source>
</evidence>
<keyword evidence="3" id="KW-0716">Sensory transduction</keyword>
<gene>
    <name evidence="14" type="primary">LOC101356530</name>
</gene>
<dbReference type="GO" id="GO:0005886">
    <property type="term" value="C:plasma membrane"/>
    <property type="evidence" value="ECO:0007669"/>
    <property type="project" value="UniProtKB-SubCell"/>
</dbReference>
<evidence type="ECO:0000256" key="7">
    <source>
        <dbReference type="ARBA" id="ARBA00023040"/>
    </source>
</evidence>
<keyword evidence="13" id="KW-1185">Reference proteome</keyword>
<feature type="transmembrane region" description="Helical" evidence="11">
    <location>
        <begin position="243"/>
        <end position="260"/>
    </location>
</feature>
<dbReference type="GO" id="GO:0004930">
    <property type="term" value="F:G protein-coupled receptor activity"/>
    <property type="evidence" value="ECO:0007669"/>
    <property type="project" value="UniProtKB-KW"/>
</dbReference>
<comment type="subcellular location">
    <subcellularLocation>
        <location evidence="1">Cell membrane</location>
        <topology evidence="1">Multi-pass membrane protein</topology>
    </subcellularLocation>
</comment>
<keyword evidence="9" id="KW-0675">Receptor</keyword>
<dbReference type="Proteomes" id="UP000248480">
    <property type="component" value="Unplaced"/>
</dbReference>
<feature type="transmembrane region" description="Helical" evidence="11">
    <location>
        <begin position="63"/>
        <end position="87"/>
    </location>
</feature>
<dbReference type="Pfam" id="PF13853">
    <property type="entry name" value="7tm_4"/>
    <property type="match status" value="1"/>
</dbReference>
<dbReference type="OrthoDB" id="9902777at2759"/>
<dbReference type="AlphaFoldDB" id="A0A2Y9ECR1"/>
<evidence type="ECO:0000256" key="3">
    <source>
        <dbReference type="ARBA" id="ARBA00022606"/>
    </source>
</evidence>
<dbReference type="InParanoid" id="A0A2Y9ECR1"/>
<keyword evidence="10" id="KW-0807">Transducer</keyword>
<feature type="transmembrane region" description="Helical" evidence="11">
    <location>
        <begin position="198"/>
        <end position="223"/>
    </location>
</feature>
<evidence type="ECO:0000256" key="8">
    <source>
        <dbReference type="ARBA" id="ARBA00023136"/>
    </source>
</evidence>
<proteinExistence type="predicted"/>
<dbReference type="KEGG" id="tmu:101356530"/>
<evidence type="ECO:0000313" key="13">
    <source>
        <dbReference type="Proteomes" id="UP000248480"/>
    </source>
</evidence>
<evidence type="ECO:0000256" key="11">
    <source>
        <dbReference type="SAM" id="Phobius"/>
    </source>
</evidence>
<evidence type="ECO:0000256" key="9">
    <source>
        <dbReference type="ARBA" id="ARBA00023170"/>
    </source>
</evidence>
<dbReference type="GeneID" id="101356530"/>
<dbReference type="FunFam" id="1.20.1070.10:FF:000013">
    <property type="entry name" value="Olfactory receptor"/>
    <property type="match status" value="1"/>
</dbReference>